<dbReference type="Proteomes" id="UP001390339">
    <property type="component" value="Unassembled WGS sequence"/>
</dbReference>
<keyword evidence="4" id="KW-0547">Nucleotide-binding</keyword>
<keyword evidence="2" id="KW-0723">Serine/threonine-protein kinase</keyword>
<keyword evidence="3" id="KW-0808">Transferase</keyword>
<evidence type="ECO:0000256" key="3">
    <source>
        <dbReference type="ARBA" id="ARBA00022679"/>
    </source>
</evidence>
<gene>
    <name evidence="11" type="ORF">PGQ11_001879</name>
</gene>
<protein>
    <recommendedName>
        <fullName evidence="1">non-specific serine/threonine protein kinase</fullName>
        <ecNumber evidence="1">2.7.11.1</ecNumber>
    </recommendedName>
</protein>
<comment type="caution">
    <text evidence="11">The sequence shown here is derived from an EMBL/GenBank/DDBJ whole genome shotgun (WGS) entry which is preliminary data.</text>
</comment>
<evidence type="ECO:0000256" key="1">
    <source>
        <dbReference type="ARBA" id="ARBA00012513"/>
    </source>
</evidence>
<dbReference type="InterPro" id="IPR053235">
    <property type="entry name" value="Ser_Thr_kinase"/>
</dbReference>
<evidence type="ECO:0000313" key="11">
    <source>
        <dbReference type="EMBL" id="KAK8876933.1"/>
    </source>
</evidence>
<dbReference type="EC" id="2.7.11.1" evidence="1"/>
<evidence type="ECO:0000256" key="7">
    <source>
        <dbReference type="ARBA" id="ARBA00047899"/>
    </source>
</evidence>
<evidence type="ECO:0000256" key="4">
    <source>
        <dbReference type="ARBA" id="ARBA00022741"/>
    </source>
</evidence>
<evidence type="ECO:0000313" key="12">
    <source>
        <dbReference type="Proteomes" id="UP001390339"/>
    </source>
</evidence>
<comment type="catalytic activity">
    <reaction evidence="8">
        <text>L-seryl-[protein] + ATP = O-phospho-L-seryl-[protein] + ADP + H(+)</text>
        <dbReference type="Rhea" id="RHEA:17989"/>
        <dbReference type="Rhea" id="RHEA-COMP:9863"/>
        <dbReference type="Rhea" id="RHEA-COMP:11604"/>
        <dbReference type="ChEBI" id="CHEBI:15378"/>
        <dbReference type="ChEBI" id="CHEBI:29999"/>
        <dbReference type="ChEBI" id="CHEBI:30616"/>
        <dbReference type="ChEBI" id="CHEBI:83421"/>
        <dbReference type="ChEBI" id="CHEBI:456216"/>
        <dbReference type="EC" id="2.7.11.1"/>
    </reaction>
</comment>
<evidence type="ECO:0000256" key="6">
    <source>
        <dbReference type="ARBA" id="ARBA00022840"/>
    </source>
</evidence>
<evidence type="ECO:0000259" key="10">
    <source>
        <dbReference type="PROSITE" id="PS50011"/>
    </source>
</evidence>
<accession>A0ABR2JH58</accession>
<dbReference type="PANTHER" id="PTHR24361">
    <property type="entry name" value="MITOGEN-ACTIVATED KINASE KINASE KINASE"/>
    <property type="match status" value="1"/>
</dbReference>
<dbReference type="InterPro" id="IPR000719">
    <property type="entry name" value="Prot_kinase_dom"/>
</dbReference>
<evidence type="ECO:0000256" key="8">
    <source>
        <dbReference type="ARBA" id="ARBA00048679"/>
    </source>
</evidence>
<keyword evidence="5" id="KW-0418">Kinase</keyword>
<dbReference type="PROSITE" id="PS50011">
    <property type="entry name" value="PROTEIN_KINASE_DOM"/>
    <property type="match status" value="1"/>
</dbReference>
<dbReference type="SUPFAM" id="SSF56112">
    <property type="entry name" value="Protein kinase-like (PK-like)"/>
    <property type="match status" value="1"/>
</dbReference>
<dbReference type="PANTHER" id="PTHR24361:SF433">
    <property type="entry name" value="PROTEIN KINASE DOMAIN-CONTAINING PROTEIN"/>
    <property type="match status" value="1"/>
</dbReference>
<evidence type="ECO:0000256" key="5">
    <source>
        <dbReference type="ARBA" id="ARBA00022777"/>
    </source>
</evidence>
<organism evidence="11 12">
    <name type="scientific">Apiospora arundinis</name>
    <dbReference type="NCBI Taxonomy" id="335852"/>
    <lineage>
        <taxon>Eukaryota</taxon>
        <taxon>Fungi</taxon>
        <taxon>Dikarya</taxon>
        <taxon>Ascomycota</taxon>
        <taxon>Pezizomycotina</taxon>
        <taxon>Sordariomycetes</taxon>
        <taxon>Xylariomycetidae</taxon>
        <taxon>Amphisphaeriales</taxon>
        <taxon>Apiosporaceae</taxon>
        <taxon>Apiospora</taxon>
    </lineage>
</organism>
<feature type="region of interest" description="Disordered" evidence="9">
    <location>
        <begin position="1"/>
        <end position="38"/>
    </location>
</feature>
<evidence type="ECO:0000256" key="2">
    <source>
        <dbReference type="ARBA" id="ARBA00022527"/>
    </source>
</evidence>
<keyword evidence="6" id="KW-0067">ATP-binding</keyword>
<dbReference type="InterPro" id="IPR011009">
    <property type="entry name" value="Kinase-like_dom_sf"/>
</dbReference>
<proteinExistence type="predicted"/>
<reference evidence="11 12" key="1">
    <citation type="journal article" date="2024" name="IMA Fungus">
        <title>Apiospora arundinis, a panoply of carbohydrate-active enzymes and secondary metabolites.</title>
        <authorList>
            <person name="Sorensen T."/>
            <person name="Petersen C."/>
            <person name="Muurmann A.T."/>
            <person name="Christiansen J.V."/>
            <person name="Brundto M.L."/>
            <person name="Overgaard C.K."/>
            <person name="Boysen A.T."/>
            <person name="Wollenberg R.D."/>
            <person name="Larsen T.O."/>
            <person name="Sorensen J.L."/>
            <person name="Nielsen K.L."/>
            <person name="Sondergaard T.E."/>
        </authorList>
    </citation>
    <scope>NUCLEOTIDE SEQUENCE [LARGE SCALE GENOMIC DNA]</scope>
    <source>
        <strain evidence="11 12">AAU 773</strain>
    </source>
</reference>
<evidence type="ECO:0000256" key="9">
    <source>
        <dbReference type="SAM" id="MobiDB-lite"/>
    </source>
</evidence>
<name>A0ABR2JH58_9PEZI</name>
<dbReference type="Gene3D" id="1.10.510.10">
    <property type="entry name" value="Transferase(Phosphotransferase) domain 1"/>
    <property type="match status" value="1"/>
</dbReference>
<feature type="compositionally biased region" description="Low complexity" evidence="9">
    <location>
        <begin position="10"/>
        <end position="38"/>
    </location>
</feature>
<dbReference type="Pfam" id="PF00069">
    <property type="entry name" value="Pkinase"/>
    <property type="match status" value="1"/>
</dbReference>
<dbReference type="SMART" id="SM00220">
    <property type="entry name" value="S_TKc"/>
    <property type="match status" value="1"/>
</dbReference>
<feature type="domain" description="Protein kinase" evidence="10">
    <location>
        <begin position="43"/>
        <end position="315"/>
    </location>
</feature>
<dbReference type="EMBL" id="JAPCWZ010000002">
    <property type="protein sequence ID" value="KAK8876933.1"/>
    <property type="molecule type" value="Genomic_DNA"/>
</dbReference>
<sequence>MTRTTERSSTRSSKTSSSRSSKSSKPTSSRSTKSSTTEPCDSIYDLELIGQGGTGLVFKVNDRSVIKVPITSSFGLQAIERERQIYRRLRKRPSNYVVQCLDAEHRSGLFLERCIGTVRGRLRQMLSGGSAFPKINSDDALDLAGRWAYQAAEGLAHIHRYNIIQADVGCHNMLLDQEGNLKLADFSGSSMTDKPDSQALIIYDIRSRMPNVYEPDHASDMFALGSAIYEMVTGHLPYPTLAEKEVQRLFYQRRFPELDRLELFKSIANAIRGCWLVNTEGGFISAKDVANELRKTVEKEGITVKTMTEEIHAIIRGLVIAAKGTATSKKRKTFPS</sequence>
<comment type="catalytic activity">
    <reaction evidence="7">
        <text>L-threonyl-[protein] + ATP = O-phospho-L-threonyl-[protein] + ADP + H(+)</text>
        <dbReference type="Rhea" id="RHEA:46608"/>
        <dbReference type="Rhea" id="RHEA-COMP:11060"/>
        <dbReference type="Rhea" id="RHEA-COMP:11605"/>
        <dbReference type="ChEBI" id="CHEBI:15378"/>
        <dbReference type="ChEBI" id="CHEBI:30013"/>
        <dbReference type="ChEBI" id="CHEBI:30616"/>
        <dbReference type="ChEBI" id="CHEBI:61977"/>
        <dbReference type="ChEBI" id="CHEBI:456216"/>
        <dbReference type="EC" id="2.7.11.1"/>
    </reaction>
</comment>
<keyword evidence="12" id="KW-1185">Reference proteome</keyword>